<evidence type="ECO:0000256" key="2">
    <source>
        <dbReference type="ARBA" id="ARBA00006415"/>
    </source>
</evidence>
<organism evidence="15">
    <name type="scientific">Cyberlindnera fabianii</name>
    <name type="common">Yeast</name>
    <name type="synonym">Hansenula fabianii</name>
    <dbReference type="NCBI Taxonomy" id="36022"/>
    <lineage>
        <taxon>Eukaryota</taxon>
        <taxon>Fungi</taxon>
        <taxon>Dikarya</taxon>
        <taxon>Ascomycota</taxon>
        <taxon>Saccharomycotina</taxon>
        <taxon>Saccharomycetes</taxon>
        <taxon>Phaffomycetales</taxon>
        <taxon>Phaffomycetaceae</taxon>
        <taxon>Cyberlindnera</taxon>
    </lineage>
</organism>
<feature type="transmembrane region" description="Helical" evidence="12">
    <location>
        <begin position="628"/>
        <end position="648"/>
    </location>
</feature>
<keyword evidence="9 12" id="KW-0472">Membrane</keyword>
<dbReference type="GO" id="GO:0000139">
    <property type="term" value="C:Golgi membrane"/>
    <property type="evidence" value="ECO:0007669"/>
    <property type="project" value="UniProtKB-SubCell"/>
</dbReference>
<evidence type="ECO:0000313" key="16">
    <source>
        <dbReference type="EMBL" id="ONH69587.1"/>
    </source>
</evidence>
<evidence type="ECO:0000259" key="13">
    <source>
        <dbReference type="Pfam" id="PF08172"/>
    </source>
</evidence>
<dbReference type="PANTHER" id="PTHR14043:SF2">
    <property type="entry name" value="HOMEOBOX PROTEIN CUT"/>
    <property type="match status" value="1"/>
</dbReference>
<feature type="region of interest" description="Disordered" evidence="11">
    <location>
        <begin position="306"/>
        <end position="325"/>
    </location>
</feature>
<evidence type="ECO:0000256" key="4">
    <source>
        <dbReference type="ARBA" id="ARBA00022448"/>
    </source>
</evidence>
<reference evidence="16" key="3">
    <citation type="submission" date="2017-01" db="EMBL/GenBank/DDBJ databases">
        <authorList>
            <person name="Mah S.A."/>
            <person name="Swanson W.J."/>
            <person name="Moy G.W."/>
            <person name="Vacquier V.D."/>
        </authorList>
    </citation>
    <scope>NUCLEOTIDE SEQUENCE [LARGE SCALE GENOMIC DNA]</scope>
    <source>
        <strain evidence="16">65</strain>
    </source>
</reference>
<keyword evidence="6 12" id="KW-1133">Transmembrane helix</keyword>
<dbReference type="AlphaFoldDB" id="A0A061BD99"/>
<evidence type="ECO:0000256" key="3">
    <source>
        <dbReference type="ARBA" id="ARBA00018691"/>
    </source>
</evidence>
<comment type="similarity">
    <text evidence="2">Belongs to the CASP family.</text>
</comment>
<keyword evidence="8 10" id="KW-0175">Coiled coil</keyword>
<comment type="subcellular location">
    <subcellularLocation>
        <location evidence="1">Golgi apparatus membrane</location>
        <topology evidence="1">Single-pass type IV membrane protein</topology>
    </subcellularLocation>
</comment>
<keyword evidence="5 12" id="KW-0812">Transmembrane</keyword>
<evidence type="ECO:0000256" key="5">
    <source>
        <dbReference type="ARBA" id="ARBA00022692"/>
    </source>
</evidence>
<name>A0A061BD99_CYBFA</name>
<sequence length="669" mass="75871">MSTFEKALDQWTAVSLPRLQHDLDTRGEEIQNLQSSTLESRKLLASKTKEFKKLDEELKTKEFKHLLKQYQQEIDTLTERAKVGEQAFFEVYKAIAELPDPKPLLEASLDSVIASQEVQELREKNEELQSEVLKYADYEQIKAKLLRLEQKSAETLTNRLKLQEEELSAQFKEKEAQWAQKEEDWTKKITELNSSVKELKTQQKVDKLKLKNQRIALGEDPDADDDEPTTIDTTTTATSHELESLRKESEFKEKRVQQLEARNSELYRELTRAKSDAEAREAKLAQELKLSELESENASLVAQLEHFKSQSESGERSKNTQINGLQREVNTLSSELTSLKNKLSSYRDYDEIKKELNTLRAISFGSGDDSESGEDDEQDPVKSSSTQLDEILAQRNKKLTAEIADFRSKQSQMLEKIAYLEQELKKSQQETIKIANLNTQLESDLQQLDQAAAKYDTMSMISGVTRATTRTSVPTPSSSNRRLSPASSIAGGVIPEEGVSEASASVLPIITSQRDRFRARNNELESQLKKQATQITELRSQITKLKKDNTSLVEKTRYLSSFQGSVRRGGSNNPDPETQYDESYEESLHPLARFRQKEQERVASRLSPLERIFLSFAKAILANKTSRMLFLGYCVGLHGVVMMMSIYVMSLHGASVQEVGVVDKSATVS</sequence>
<dbReference type="OMA" id="WQQEGFN"/>
<feature type="compositionally biased region" description="Basic and acidic residues" evidence="11">
    <location>
        <begin position="306"/>
        <end position="318"/>
    </location>
</feature>
<evidence type="ECO:0000313" key="17">
    <source>
        <dbReference type="Proteomes" id="UP000189513"/>
    </source>
</evidence>
<feature type="compositionally biased region" description="Acidic residues" evidence="11">
    <location>
        <begin position="368"/>
        <end position="378"/>
    </location>
</feature>
<dbReference type="OrthoDB" id="10257567at2759"/>
<dbReference type="PANTHER" id="PTHR14043">
    <property type="entry name" value="CCAAT DISPLACEMENT PROTEIN-RELATED"/>
    <property type="match status" value="1"/>
</dbReference>
<dbReference type="Proteomes" id="UP000189513">
    <property type="component" value="Unassembled WGS sequence"/>
</dbReference>
<evidence type="ECO:0000313" key="15">
    <source>
        <dbReference type="EMBL" id="CDR45851.1"/>
    </source>
</evidence>
<evidence type="ECO:0000256" key="12">
    <source>
        <dbReference type="SAM" id="Phobius"/>
    </source>
</evidence>
<dbReference type="EMBL" id="LK052905">
    <property type="protein sequence ID" value="CDR45851.1"/>
    <property type="molecule type" value="Genomic_DNA"/>
</dbReference>
<dbReference type="EMBL" id="MPUK01000001">
    <property type="protein sequence ID" value="ONH69587.1"/>
    <property type="molecule type" value="Genomic_DNA"/>
</dbReference>
<evidence type="ECO:0000256" key="1">
    <source>
        <dbReference type="ARBA" id="ARBA00004409"/>
    </source>
</evidence>
<dbReference type="STRING" id="36022.A0A061BD99"/>
<evidence type="ECO:0000256" key="6">
    <source>
        <dbReference type="ARBA" id="ARBA00022989"/>
    </source>
</evidence>
<feature type="coiled-coil region" evidence="10">
    <location>
        <begin position="60"/>
        <end position="87"/>
    </location>
</feature>
<gene>
    <name evidence="16" type="ORF">BON22_0869</name>
    <name evidence="15" type="ORF">CYFA0S_20e00914g</name>
</gene>
<reference evidence="17" key="2">
    <citation type="journal article" date="2017" name="Genome Announc.">
        <title>Genome sequences of Cyberlindnera fabianii 65, Pichia kudriavzevii 129, and Saccharomyces cerevisiae 131 isolated from fermented masau fruits in Zimbabwe.</title>
        <authorList>
            <person name="van Rijswijck I.M.H."/>
            <person name="Derks M.F.L."/>
            <person name="Abee T."/>
            <person name="de Ridder D."/>
            <person name="Smid E.J."/>
        </authorList>
    </citation>
    <scope>NUCLEOTIDE SEQUENCE [LARGE SCALE GENOMIC DNA]</scope>
    <source>
        <strain evidence="17">65</strain>
    </source>
</reference>
<feature type="compositionally biased region" description="Basic and acidic residues" evidence="11">
    <location>
        <begin position="240"/>
        <end position="249"/>
    </location>
</feature>
<protein>
    <recommendedName>
        <fullName evidence="3">Protein CASP</fullName>
    </recommendedName>
</protein>
<evidence type="ECO:0000256" key="8">
    <source>
        <dbReference type="ARBA" id="ARBA00023054"/>
    </source>
</evidence>
<feature type="coiled-coil region" evidence="10">
    <location>
        <begin position="514"/>
        <end position="555"/>
    </location>
</feature>
<keyword evidence="17" id="KW-1185">Reference proteome</keyword>
<dbReference type="InterPro" id="IPR057476">
    <property type="entry name" value="Cux_N"/>
</dbReference>
<evidence type="ECO:0000256" key="9">
    <source>
        <dbReference type="ARBA" id="ARBA00023136"/>
    </source>
</evidence>
<accession>A0A061BD99</accession>
<feature type="compositionally biased region" description="Acidic residues" evidence="11">
    <location>
        <begin position="219"/>
        <end position="229"/>
    </location>
</feature>
<feature type="coiled-coil region" evidence="10">
    <location>
        <begin position="410"/>
        <end position="458"/>
    </location>
</feature>
<keyword evidence="4" id="KW-0813">Transport</keyword>
<evidence type="ECO:0000256" key="11">
    <source>
        <dbReference type="SAM" id="MobiDB-lite"/>
    </source>
</evidence>
<feature type="domain" description="CASP C-terminal" evidence="13">
    <location>
        <begin position="420"/>
        <end position="651"/>
    </location>
</feature>
<feature type="region of interest" description="Disordered" evidence="11">
    <location>
        <begin position="467"/>
        <end position="488"/>
    </location>
</feature>
<proteinExistence type="inferred from homology"/>
<evidence type="ECO:0000256" key="10">
    <source>
        <dbReference type="SAM" id="Coils"/>
    </source>
</evidence>
<dbReference type="Pfam" id="PF25398">
    <property type="entry name" value="CUX1_N"/>
    <property type="match status" value="1"/>
</dbReference>
<evidence type="ECO:0000259" key="14">
    <source>
        <dbReference type="Pfam" id="PF25398"/>
    </source>
</evidence>
<feature type="domain" description="Cux N-terminal" evidence="14">
    <location>
        <begin position="2"/>
        <end position="111"/>
    </location>
</feature>
<dbReference type="InterPro" id="IPR012955">
    <property type="entry name" value="CASP_C"/>
</dbReference>
<feature type="region of interest" description="Disordered" evidence="11">
    <location>
        <begin position="363"/>
        <end position="388"/>
    </location>
</feature>
<reference evidence="15" key="1">
    <citation type="journal article" date="2014" name="Genome Announc.">
        <title>Genome sequence of the yeast Cyberlindnera fabianii (Hansenula fabianii).</title>
        <authorList>
            <person name="Freel K.C."/>
            <person name="Sarilar V."/>
            <person name="Neuveglise C."/>
            <person name="Devillers H."/>
            <person name="Friedrich A."/>
            <person name="Schacherer J."/>
        </authorList>
    </citation>
    <scope>NUCLEOTIDE SEQUENCE</scope>
    <source>
        <strain evidence="15">YJS4271</strain>
    </source>
</reference>
<evidence type="ECO:0000256" key="7">
    <source>
        <dbReference type="ARBA" id="ARBA00023034"/>
    </source>
</evidence>
<feature type="region of interest" description="Disordered" evidence="11">
    <location>
        <begin position="216"/>
        <end position="249"/>
    </location>
</feature>
<dbReference type="GO" id="GO:0006891">
    <property type="term" value="P:intra-Golgi vesicle-mediated transport"/>
    <property type="evidence" value="ECO:0007669"/>
    <property type="project" value="InterPro"/>
</dbReference>
<feature type="coiled-coil region" evidence="10">
    <location>
        <begin position="111"/>
        <end position="202"/>
    </location>
</feature>
<dbReference type="VEuPathDB" id="FungiDB:BON22_0869"/>
<keyword evidence="7" id="KW-0333">Golgi apparatus</keyword>
<dbReference type="Pfam" id="PF08172">
    <property type="entry name" value="CASP_C"/>
    <property type="match status" value="1"/>
</dbReference>